<protein>
    <submittedName>
        <fullName evidence="1">Uncharacterized protein</fullName>
    </submittedName>
</protein>
<evidence type="ECO:0000313" key="2">
    <source>
        <dbReference type="Proteomes" id="UP001218218"/>
    </source>
</evidence>
<keyword evidence="2" id="KW-1185">Reference proteome</keyword>
<name>A0AAD6Z6M4_9AGAR</name>
<dbReference type="EMBL" id="JARIHO010000084">
    <property type="protein sequence ID" value="KAJ7308724.1"/>
    <property type="molecule type" value="Genomic_DNA"/>
</dbReference>
<sequence length="187" mass="20317">MCMHWDSSSSISMSMCIVVRSISQNMRAGLRLMQYERARRNWIGVVLSSLAVVSASSSPRLRRRDFTELKGAIATVFNSVRTGASLDPSSRIQTRPAAMACKFLVVLSCNVCPSILLNATTVFRDSAAPSAELDRIGAPVFFSKCEDCSCSLNCSNFDGQRQSGSKSLNAPEMFSVARVVCPAMEQG</sequence>
<dbReference type="Proteomes" id="UP001218218">
    <property type="component" value="Unassembled WGS sequence"/>
</dbReference>
<accession>A0AAD6Z6M4</accession>
<organism evidence="1 2">
    <name type="scientific">Mycena albidolilacea</name>
    <dbReference type="NCBI Taxonomy" id="1033008"/>
    <lineage>
        <taxon>Eukaryota</taxon>
        <taxon>Fungi</taxon>
        <taxon>Dikarya</taxon>
        <taxon>Basidiomycota</taxon>
        <taxon>Agaricomycotina</taxon>
        <taxon>Agaricomycetes</taxon>
        <taxon>Agaricomycetidae</taxon>
        <taxon>Agaricales</taxon>
        <taxon>Marasmiineae</taxon>
        <taxon>Mycenaceae</taxon>
        <taxon>Mycena</taxon>
    </lineage>
</organism>
<gene>
    <name evidence="1" type="ORF">DFH08DRAFT_899995</name>
</gene>
<dbReference type="AlphaFoldDB" id="A0AAD6Z6M4"/>
<comment type="caution">
    <text evidence="1">The sequence shown here is derived from an EMBL/GenBank/DDBJ whole genome shotgun (WGS) entry which is preliminary data.</text>
</comment>
<reference evidence="1" key="1">
    <citation type="submission" date="2023-03" db="EMBL/GenBank/DDBJ databases">
        <title>Massive genome expansion in bonnet fungi (Mycena s.s.) driven by repeated elements and novel gene families across ecological guilds.</title>
        <authorList>
            <consortium name="Lawrence Berkeley National Laboratory"/>
            <person name="Harder C.B."/>
            <person name="Miyauchi S."/>
            <person name="Viragh M."/>
            <person name="Kuo A."/>
            <person name="Thoen E."/>
            <person name="Andreopoulos B."/>
            <person name="Lu D."/>
            <person name="Skrede I."/>
            <person name="Drula E."/>
            <person name="Henrissat B."/>
            <person name="Morin E."/>
            <person name="Kohler A."/>
            <person name="Barry K."/>
            <person name="LaButti K."/>
            <person name="Morin E."/>
            <person name="Salamov A."/>
            <person name="Lipzen A."/>
            <person name="Mereny Z."/>
            <person name="Hegedus B."/>
            <person name="Baldrian P."/>
            <person name="Stursova M."/>
            <person name="Weitz H."/>
            <person name="Taylor A."/>
            <person name="Grigoriev I.V."/>
            <person name="Nagy L.G."/>
            <person name="Martin F."/>
            <person name="Kauserud H."/>
        </authorList>
    </citation>
    <scope>NUCLEOTIDE SEQUENCE</scope>
    <source>
        <strain evidence="1">CBHHK002</strain>
    </source>
</reference>
<evidence type="ECO:0000313" key="1">
    <source>
        <dbReference type="EMBL" id="KAJ7308724.1"/>
    </source>
</evidence>
<proteinExistence type="predicted"/>